<dbReference type="GO" id="GO:0030488">
    <property type="term" value="P:tRNA methylation"/>
    <property type="evidence" value="ECO:0007669"/>
    <property type="project" value="TreeGrafter"/>
</dbReference>
<evidence type="ECO:0000313" key="5">
    <source>
        <dbReference type="Proteomes" id="UP000770717"/>
    </source>
</evidence>
<dbReference type="InterPro" id="IPR029063">
    <property type="entry name" value="SAM-dependent_MTases_sf"/>
</dbReference>
<dbReference type="AlphaFoldDB" id="A0A8J6FR30"/>
<dbReference type="Proteomes" id="UP000770717">
    <property type="component" value="Unassembled WGS sequence"/>
</dbReference>
<comment type="caution">
    <text evidence="4">The sequence shown here is derived from an EMBL/GenBank/DDBJ whole genome shotgun (WGS) entry which is preliminary data.</text>
</comment>
<dbReference type="EMBL" id="WNTK01000001">
    <property type="protein sequence ID" value="KAG9491941.1"/>
    <property type="molecule type" value="Genomic_DNA"/>
</dbReference>
<dbReference type="CDD" id="cd02440">
    <property type="entry name" value="AdoMet_MTases"/>
    <property type="match status" value="1"/>
</dbReference>
<reference evidence="4" key="1">
    <citation type="thesis" date="2020" institute="ProQuest LLC" country="789 East Eisenhower Parkway, Ann Arbor, MI, USA">
        <title>Comparative Genomics and Chromosome Evolution.</title>
        <authorList>
            <person name="Mudd A.B."/>
        </authorList>
    </citation>
    <scope>NUCLEOTIDE SEQUENCE</scope>
    <source>
        <strain evidence="4">HN-11 Male</strain>
        <tissue evidence="4">Kidney and liver</tissue>
    </source>
</reference>
<evidence type="ECO:0000256" key="2">
    <source>
        <dbReference type="ARBA" id="ARBA00022679"/>
    </source>
</evidence>
<dbReference type="InterPro" id="IPR013216">
    <property type="entry name" value="Methyltransf_11"/>
</dbReference>
<dbReference type="GO" id="GO:0002098">
    <property type="term" value="P:tRNA wobble uridine modification"/>
    <property type="evidence" value="ECO:0007669"/>
    <property type="project" value="TreeGrafter"/>
</dbReference>
<organism evidence="4 5">
    <name type="scientific">Eleutherodactylus coqui</name>
    <name type="common">Puerto Rican coqui</name>
    <dbReference type="NCBI Taxonomy" id="57060"/>
    <lineage>
        <taxon>Eukaryota</taxon>
        <taxon>Metazoa</taxon>
        <taxon>Chordata</taxon>
        <taxon>Craniata</taxon>
        <taxon>Vertebrata</taxon>
        <taxon>Euteleostomi</taxon>
        <taxon>Amphibia</taxon>
        <taxon>Batrachia</taxon>
        <taxon>Anura</taxon>
        <taxon>Neobatrachia</taxon>
        <taxon>Hyloidea</taxon>
        <taxon>Eleutherodactylidae</taxon>
        <taxon>Eleutherodactylinae</taxon>
        <taxon>Eleutherodactylus</taxon>
        <taxon>Eleutherodactylus</taxon>
    </lineage>
</organism>
<accession>A0A8J6FR30</accession>
<proteinExistence type="predicted"/>
<dbReference type="OrthoDB" id="271595at2759"/>
<keyword evidence="5" id="KW-1185">Reference proteome</keyword>
<dbReference type="GO" id="GO:0000049">
    <property type="term" value="F:tRNA binding"/>
    <property type="evidence" value="ECO:0007669"/>
    <property type="project" value="TreeGrafter"/>
</dbReference>
<dbReference type="FunFam" id="3.40.50.150:FF:000195">
    <property type="entry name" value="Methyltransferase domain containing protein"/>
    <property type="match status" value="1"/>
</dbReference>
<sequence length="444" mass="51029">MQAFQIFNDKVRQAMEKEASRLERQHVHKVYEKIAPYFNDKRYKAWPKVQEFLLAQEPGSLIADIGCGNGKYLHINSQTYKVGCDYCLPLVKAARNPGYEVMVCDGLQLPYRDGCFDAALSIAVIHHFSTKERRVLALKEMTRILKVGGQMMIYVWAMEQKRRKFEKQDLLIPWNIEPNTKNLSDKMRNSLQPHLSLNQHFNNVHPSTKERTKSSLSLDNQPSLYQNGLYKSKFLARSLDSVLNVTLDSGEGERDHGSIFRRLYNLCINIKRGRNTFSSKTLPFFRNIGDFAPNHMQNFENNTNTVVELLSPPITNMTFWKSATVELGNDFNVVPLPGLGSTYMESNTGKRNFTINSANPSENKTRNKGDKSLMNCRSDYESVPTDHQLLQGVNNGCLRYYHIFKQGELSDLIEQCIPELRVVQTFFDHSNWCVIAEKIQLPKV</sequence>
<dbReference type="GO" id="GO:0005634">
    <property type="term" value="C:nucleus"/>
    <property type="evidence" value="ECO:0007669"/>
    <property type="project" value="TreeGrafter"/>
</dbReference>
<dbReference type="InterPro" id="IPR051422">
    <property type="entry name" value="AlkB_tRNA_MeTrf/Diox"/>
</dbReference>
<dbReference type="Gene3D" id="3.40.50.150">
    <property type="entry name" value="Vaccinia Virus protein VP39"/>
    <property type="match status" value="2"/>
</dbReference>
<dbReference type="GO" id="GO:0106335">
    <property type="term" value="F:tRNA (5-carboxymethyluridine(34)-5-O)-methyltransferase activity"/>
    <property type="evidence" value="ECO:0007669"/>
    <property type="project" value="TreeGrafter"/>
</dbReference>
<name>A0A8J6FR30_ELECQ</name>
<dbReference type="Pfam" id="PF08241">
    <property type="entry name" value="Methyltransf_11"/>
    <property type="match status" value="1"/>
</dbReference>
<protein>
    <recommendedName>
        <fullName evidence="3">Methyltransferase type 11 domain-containing protein</fullName>
    </recommendedName>
</protein>
<dbReference type="SUPFAM" id="SSF53335">
    <property type="entry name" value="S-adenosyl-L-methionine-dependent methyltransferases"/>
    <property type="match status" value="1"/>
</dbReference>
<evidence type="ECO:0000259" key="3">
    <source>
        <dbReference type="Pfam" id="PF08241"/>
    </source>
</evidence>
<dbReference type="PANTHER" id="PTHR13069">
    <property type="entry name" value="ALKYLATED DNA REPAIR PROTEIN ALKB HOMOLOG 8"/>
    <property type="match status" value="1"/>
</dbReference>
<evidence type="ECO:0000256" key="1">
    <source>
        <dbReference type="ARBA" id="ARBA00022603"/>
    </source>
</evidence>
<keyword evidence="2" id="KW-0808">Transferase</keyword>
<evidence type="ECO:0000313" key="4">
    <source>
        <dbReference type="EMBL" id="KAG9491941.1"/>
    </source>
</evidence>
<dbReference type="GO" id="GO:0008757">
    <property type="term" value="F:S-adenosylmethionine-dependent methyltransferase activity"/>
    <property type="evidence" value="ECO:0007669"/>
    <property type="project" value="InterPro"/>
</dbReference>
<dbReference type="PANTHER" id="PTHR13069:SF35">
    <property type="entry name" value="TRNA METHYLTRANSFERASE 9-LIKE PROTEIN-RELATED"/>
    <property type="match status" value="1"/>
</dbReference>
<gene>
    <name evidence="4" type="ORF">GDO78_000443</name>
</gene>
<dbReference type="GO" id="GO:0005737">
    <property type="term" value="C:cytoplasm"/>
    <property type="evidence" value="ECO:0007669"/>
    <property type="project" value="TreeGrafter"/>
</dbReference>
<feature type="domain" description="Methyltransferase type 11" evidence="3">
    <location>
        <begin position="64"/>
        <end position="153"/>
    </location>
</feature>
<keyword evidence="1" id="KW-0489">Methyltransferase</keyword>